<proteinExistence type="predicted"/>
<accession>A0A565CA16</accession>
<feature type="compositionally biased region" description="Basic and acidic residues" evidence="1">
    <location>
        <begin position="1"/>
        <end position="21"/>
    </location>
</feature>
<evidence type="ECO:0000313" key="2">
    <source>
        <dbReference type="EMBL" id="VVB10410.1"/>
    </source>
</evidence>
<evidence type="ECO:0000256" key="1">
    <source>
        <dbReference type="SAM" id="MobiDB-lite"/>
    </source>
</evidence>
<organism evidence="2 3">
    <name type="scientific">Arabis nemorensis</name>
    <dbReference type="NCBI Taxonomy" id="586526"/>
    <lineage>
        <taxon>Eukaryota</taxon>
        <taxon>Viridiplantae</taxon>
        <taxon>Streptophyta</taxon>
        <taxon>Embryophyta</taxon>
        <taxon>Tracheophyta</taxon>
        <taxon>Spermatophyta</taxon>
        <taxon>Magnoliopsida</taxon>
        <taxon>eudicotyledons</taxon>
        <taxon>Gunneridae</taxon>
        <taxon>Pentapetalae</taxon>
        <taxon>rosids</taxon>
        <taxon>malvids</taxon>
        <taxon>Brassicales</taxon>
        <taxon>Brassicaceae</taxon>
        <taxon>Arabideae</taxon>
        <taxon>Arabis</taxon>
    </lineage>
</organism>
<protein>
    <submittedName>
        <fullName evidence="2">Uncharacterized protein</fullName>
    </submittedName>
</protein>
<comment type="caution">
    <text evidence="2">The sequence shown here is derived from an EMBL/GenBank/DDBJ whole genome shotgun (WGS) entry which is preliminary data.</text>
</comment>
<feature type="compositionally biased region" description="Basic and acidic residues" evidence="1">
    <location>
        <begin position="29"/>
        <end position="39"/>
    </location>
</feature>
<feature type="region of interest" description="Disordered" evidence="1">
    <location>
        <begin position="1"/>
        <end position="39"/>
    </location>
</feature>
<dbReference type="EMBL" id="CABITT030000007">
    <property type="protein sequence ID" value="VVB10410.1"/>
    <property type="molecule type" value="Genomic_DNA"/>
</dbReference>
<sequence>MKKESQNGKKETNEFSRDSKQKNPSQKNVKTETDETIMKINPKDTGRDYLLERIAYFWKSFYGGDIIEHSFQSYREFPAG</sequence>
<gene>
    <name evidence="2" type="ORF">ANE_LOCUS20854</name>
</gene>
<name>A0A565CA16_9BRAS</name>
<reference evidence="2" key="1">
    <citation type="submission" date="2019-07" db="EMBL/GenBank/DDBJ databases">
        <authorList>
            <person name="Dittberner H."/>
        </authorList>
    </citation>
    <scope>NUCLEOTIDE SEQUENCE [LARGE SCALE GENOMIC DNA]</scope>
</reference>
<dbReference type="Proteomes" id="UP000489600">
    <property type="component" value="Unassembled WGS sequence"/>
</dbReference>
<evidence type="ECO:0000313" key="3">
    <source>
        <dbReference type="Proteomes" id="UP000489600"/>
    </source>
</evidence>
<dbReference type="AlphaFoldDB" id="A0A565CA16"/>
<keyword evidence="3" id="KW-1185">Reference proteome</keyword>